<evidence type="ECO:0000313" key="3">
    <source>
        <dbReference type="Proteomes" id="UP000499080"/>
    </source>
</evidence>
<comment type="caution">
    <text evidence="2">The sequence shown here is derived from an EMBL/GenBank/DDBJ whole genome shotgun (WGS) entry which is preliminary data.</text>
</comment>
<feature type="compositionally biased region" description="Basic and acidic residues" evidence="1">
    <location>
        <begin position="70"/>
        <end position="97"/>
    </location>
</feature>
<accession>A0A4Y2HFZ7</accession>
<feature type="region of interest" description="Disordered" evidence="1">
    <location>
        <begin position="67"/>
        <end position="111"/>
    </location>
</feature>
<dbReference type="AlphaFoldDB" id="A0A4Y2HFZ7"/>
<protein>
    <submittedName>
        <fullName evidence="2">Uncharacterized protein</fullName>
    </submittedName>
</protein>
<evidence type="ECO:0000313" key="2">
    <source>
        <dbReference type="EMBL" id="GBM64246.1"/>
    </source>
</evidence>
<reference evidence="2 3" key="1">
    <citation type="journal article" date="2019" name="Sci. Rep.">
        <title>Orb-weaving spider Araneus ventricosus genome elucidates the spidroin gene catalogue.</title>
        <authorList>
            <person name="Kono N."/>
            <person name="Nakamura H."/>
            <person name="Ohtoshi R."/>
            <person name="Moran D.A.P."/>
            <person name="Shinohara A."/>
            <person name="Yoshida Y."/>
            <person name="Fujiwara M."/>
            <person name="Mori M."/>
            <person name="Tomita M."/>
            <person name="Arakawa K."/>
        </authorList>
    </citation>
    <scope>NUCLEOTIDE SEQUENCE [LARGE SCALE GENOMIC DNA]</scope>
</reference>
<dbReference type="EMBL" id="BGPR01001917">
    <property type="protein sequence ID" value="GBM64246.1"/>
    <property type="molecule type" value="Genomic_DNA"/>
</dbReference>
<evidence type="ECO:0000256" key="1">
    <source>
        <dbReference type="SAM" id="MobiDB-lite"/>
    </source>
</evidence>
<proteinExistence type="predicted"/>
<dbReference type="OrthoDB" id="6466835at2759"/>
<keyword evidence="3" id="KW-1185">Reference proteome</keyword>
<gene>
    <name evidence="2" type="ORF">AVEN_167271_1</name>
</gene>
<dbReference type="Proteomes" id="UP000499080">
    <property type="component" value="Unassembled WGS sequence"/>
</dbReference>
<sequence length="111" mass="12841">MFGQYRMTPCVSPFVPQNSYFTWLIGSVRCFSFQIEVFTCCSLYADSIKKEIERLHKLLAEVEIDEDSDFDNKDNGPEDVLEKNFSDHESFSKHNKESEEDSGNGELNNLE</sequence>
<organism evidence="2 3">
    <name type="scientific">Araneus ventricosus</name>
    <name type="common">Orbweaver spider</name>
    <name type="synonym">Epeira ventricosa</name>
    <dbReference type="NCBI Taxonomy" id="182803"/>
    <lineage>
        <taxon>Eukaryota</taxon>
        <taxon>Metazoa</taxon>
        <taxon>Ecdysozoa</taxon>
        <taxon>Arthropoda</taxon>
        <taxon>Chelicerata</taxon>
        <taxon>Arachnida</taxon>
        <taxon>Araneae</taxon>
        <taxon>Araneomorphae</taxon>
        <taxon>Entelegynae</taxon>
        <taxon>Araneoidea</taxon>
        <taxon>Araneidae</taxon>
        <taxon>Araneus</taxon>
    </lineage>
</organism>
<name>A0A4Y2HFZ7_ARAVE</name>